<dbReference type="PROSITE" id="PS00122">
    <property type="entry name" value="CARBOXYLESTERASE_B_1"/>
    <property type="match status" value="1"/>
</dbReference>
<dbReference type="SUPFAM" id="SSF53474">
    <property type="entry name" value="alpha/beta-Hydrolases"/>
    <property type="match status" value="1"/>
</dbReference>
<evidence type="ECO:0000259" key="4">
    <source>
        <dbReference type="Pfam" id="PF00135"/>
    </source>
</evidence>
<accession>A0A2K9NH11</accession>
<dbReference type="Proteomes" id="UP000234752">
    <property type="component" value="Chromosome eg_2"/>
</dbReference>
<dbReference type="InterPro" id="IPR002018">
    <property type="entry name" value="CarbesteraseB"/>
</dbReference>
<evidence type="ECO:0000313" key="5">
    <source>
        <dbReference type="EMBL" id="AUN32378.1"/>
    </source>
</evidence>
<feature type="domain" description="Carboxylesterase type B" evidence="4">
    <location>
        <begin position="75"/>
        <end position="536"/>
    </location>
</feature>
<name>A0A2K9NH11_9PROT</name>
<dbReference type="EMBL" id="CP025612">
    <property type="protein sequence ID" value="AUN32378.1"/>
    <property type="molecule type" value="Genomic_DNA"/>
</dbReference>
<reference evidence="5 6" key="1">
    <citation type="submission" date="2017-12" db="EMBL/GenBank/DDBJ databases">
        <title>Genomes of bacteria within cyanobacterial aggregates.</title>
        <authorList>
            <person name="Cai H."/>
        </authorList>
    </citation>
    <scope>NUCLEOTIDE SEQUENCE [LARGE SCALE GENOMIC DNA]</scope>
    <source>
        <strain evidence="5 6">TH16</strain>
    </source>
</reference>
<dbReference type="AlphaFoldDB" id="A0A2K9NH11"/>
<gene>
    <name evidence="5" type="ORF">C0V82_18560</name>
</gene>
<evidence type="ECO:0000256" key="3">
    <source>
        <dbReference type="RuleBase" id="RU361235"/>
    </source>
</evidence>
<comment type="similarity">
    <text evidence="1 3">Belongs to the type-B carboxylesterase/lipase family.</text>
</comment>
<dbReference type="Pfam" id="PF00135">
    <property type="entry name" value="COesterase"/>
    <property type="match status" value="1"/>
</dbReference>
<dbReference type="InterPro" id="IPR019826">
    <property type="entry name" value="Carboxylesterase_B_AS"/>
</dbReference>
<keyword evidence="2 3" id="KW-0378">Hydrolase</keyword>
<dbReference type="Gene3D" id="3.40.50.1820">
    <property type="entry name" value="alpha/beta hydrolase"/>
    <property type="match status" value="1"/>
</dbReference>
<protein>
    <recommendedName>
        <fullName evidence="3">Carboxylic ester hydrolase</fullName>
        <ecNumber evidence="3">3.1.1.-</ecNumber>
    </recommendedName>
</protein>
<keyword evidence="6" id="KW-1185">Reference proteome</keyword>
<evidence type="ECO:0000256" key="2">
    <source>
        <dbReference type="ARBA" id="ARBA00022801"/>
    </source>
</evidence>
<proteinExistence type="inferred from homology"/>
<evidence type="ECO:0000313" key="6">
    <source>
        <dbReference type="Proteomes" id="UP000234752"/>
    </source>
</evidence>
<dbReference type="GO" id="GO:0016787">
    <property type="term" value="F:hydrolase activity"/>
    <property type="evidence" value="ECO:0007669"/>
    <property type="project" value="UniProtKB-KW"/>
</dbReference>
<organism evidence="5 6">
    <name type="scientific">Niveispirillum cyanobacteriorum</name>
    <dbReference type="NCBI Taxonomy" id="1612173"/>
    <lineage>
        <taxon>Bacteria</taxon>
        <taxon>Pseudomonadati</taxon>
        <taxon>Pseudomonadota</taxon>
        <taxon>Alphaproteobacteria</taxon>
        <taxon>Rhodospirillales</taxon>
        <taxon>Azospirillaceae</taxon>
        <taxon>Niveispirillum</taxon>
    </lineage>
</organism>
<dbReference type="EC" id="3.1.1.-" evidence="3"/>
<dbReference type="InterPro" id="IPR029058">
    <property type="entry name" value="AB_hydrolase_fold"/>
</dbReference>
<sequence>MARRVRLACRAPTASDPLLAVIMDTGGSSPGIHIRLEAVIGVGRCQVRWSFSILRVGASLLALCSMPSMAGAVAPEAETETGRVAGATQNGIDRFLGIPYAGDTGGANRWRPPQPVAAWSGVRDATQFSADCQQDPPYTPPGGSPWSAEYFPTRPMSEDCLSVNVWRPSGASGAGHSVMVWIHGGGFAGGSGSVPLYDGEKLAARGIIVVTINYRVGIYGFLAHPALTAEAGSSGNYGLMDQVAALRWVQKNIANFGGDPKRVTIAGQSAGAASVHALLSSPKADGLFIRAIAQSGSGMGIPSLPLSDAEARGQKVMNAAGVTGIAALRALSPEQLAKAAKDPSVGPPGLRFFPITEPTVLPDPERQRQDIPVLTGLTTDESSNGHDWHLTTSVKLNDLIDRRFGTQAPSFRPFYQGSDGKAAGEAARALLREQATASMLIWAQTRQPGAAPVYAYLFQHPQPGSDPARFGTFHSAELPYVFATLDKSTRPFIKADHDIAATLGQYWANFVKSGNPNGAGLPEWPALANGRVMGLGDRTGVIEPLSPAKRQVYSAFVANGGKLGLF</sequence>
<dbReference type="KEGG" id="ncb:C0V82_18560"/>
<dbReference type="InterPro" id="IPR050309">
    <property type="entry name" value="Type-B_Carboxylest/Lipase"/>
</dbReference>
<evidence type="ECO:0000256" key="1">
    <source>
        <dbReference type="ARBA" id="ARBA00005964"/>
    </source>
</evidence>
<dbReference type="PANTHER" id="PTHR11559">
    <property type="entry name" value="CARBOXYLESTERASE"/>
    <property type="match status" value="1"/>
</dbReference>